<reference evidence="6 7" key="1">
    <citation type="submission" date="2019-06" db="EMBL/GenBank/DDBJ databases">
        <title>Genome sequence analysis of &gt;100 Bacillus licheniformis strains suggests intrinsic resistance to this species.</title>
        <authorList>
            <person name="Wels M."/>
            <person name="Siezen R.J."/>
            <person name="Johansen E."/>
            <person name="Stuer-Lauridsen B."/>
            <person name="Bjerre K."/>
            <person name="Nielsen B.K.K."/>
        </authorList>
    </citation>
    <scope>NUCLEOTIDE SEQUENCE [LARGE SCALE GENOMIC DNA]</scope>
    <source>
        <strain evidence="6 7">BAC-16736</strain>
    </source>
</reference>
<dbReference type="RefSeq" id="WP_009328434.1">
    <property type="nucleotide sequence ID" value="NZ_BEXU01000008.1"/>
</dbReference>
<dbReference type="GeneID" id="92861429"/>
<dbReference type="Proteomes" id="UP000595038">
    <property type="component" value="Chromosome"/>
</dbReference>
<proteinExistence type="predicted"/>
<evidence type="ECO:0000313" key="5">
    <source>
        <dbReference type="EMBL" id="QPR71475.1"/>
    </source>
</evidence>
<dbReference type="PANTHER" id="PTHR43479">
    <property type="entry name" value="ACREF/ENVCD OPERON REPRESSOR-RELATED"/>
    <property type="match status" value="1"/>
</dbReference>
<dbReference type="EMBL" id="CP065647">
    <property type="protein sequence ID" value="QPR71475.1"/>
    <property type="molecule type" value="Genomic_DNA"/>
</dbReference>
<dbReference type="Pfam" id="PF00440">
    <property type="entry name" value="TetR_N"/>
    <property type="match status" value="1"/>
</dbReference>
<dbReference type="InterPro" id="IPR001647">
    <property type="entry name" value="HTH_TetR"/>
</dbReference>
<evidence type="ECO:0000313" key="8">
    <source>
        <dbReference type="Proteomes" id="UP000595038"/>
    </source>
</evidence>
<protein>
    <submittedName>
        <fullName evidence="6">HTH-type transcriptional regulator AcrR</fullName>
    </submittedName>
    <submittedName>
        <fullName evidence="5">TetR/AcrR family transcriptional regulator</fullName>
    </submittedName>
</protein>
<dbReference type="Proteomes" id="UP000435910">
    <property type="component" value="Unassembled WGS sequence"/>
</dbReference>
<dbReference type="PANTHER" id="PTHR43479:SF11">
    <property type="entry name" value="ACREF_ENVCD OPERON REPRESSOR-RELATED"/>
    <property type="match status" value="1"/>
</dbReference>
<reference evidence="5 8" key="2">
    <citation type="submission" date="2020-12" db="EMBL/GenBank/DDBJ databases">
        <title>FDA dAtabase for Regulatory Grade micrObial Sequences (FDA-ARGOS): Supporting development and validation of Infectious Disease Dx tests.</title>
        <authorList>
            <person name="Nelson B."/>
            <person name="Plummer A."/>
            <person name="Tallon L."/>
            <person name="Sadzewicz L."/>
            <person name="Zhao X."/>
            <person name="Boylan J."/>
            <person name="Ott S."/>
            <person name="Bowen H."/>
            <person name="Vavikolanu K."/>
            <person name="Mehta A."/>
            <person name="Aluvathingal J."/>
            <person name="Nadendla S."/>
            <person name="Myers T."/>
            <person name="Yan Y."/>
            <person name="Sichtig H."/>
        </authorList>
    </citation>
    <scope>NUCLEOTIDE SEQUENCE [LARGE SCALE GENOMIC DNA]</scope>
    <source>
        <strain evidence="5 8">FDAARGOS_923</strain>
    </source>
</reference>
<dbReference type="AlphaFoldDB" id="A0A1Y0YNU3"/>
<dbReference type="PRINTS" id="PR00455">
    <property type="entry name" value="HTHTETR"/>
</dbReference>
<evidence type="ECO:0000313" key="6">
    <source>
        <dbReference type="EMBL" id="TWL25421.1"/>
    </source>
</evidence>
<evidence type="ECO:0000256" key="2">
    <source>
        <dbReference type="ARBA" id="ARBA00023125"/>
    </source>
</evidence>
<dbReference type="InterPro" id="IPR009057">
    <property type="entry name" value="Homeodomain-like_sf"/>
</dbReference>
<feature type="domain" description="HTH tetR-type" evidence="4">
    <location>
        <begin position="4"/>
        <end position="64"/>
    </location>
</feature>
<dbReference type="OMA" id="QGTFYWH"/>
<dbReference type="InterPro" id="IPR050624">
    <property type="entry name" value="HTH-type_Tx_Regulator"/>
</dbReference>
<evidence type="ECO:0000256" key="3">
    <source>
        <dbReference type="PROSITE-ProRule" id="PRU00335"/>
    </source>
</evidence>
<feature type="DNA-binding region" description="H-T-H motif" evidence="3">
    <location>
        <begin position="27"/>
        <end position="46"/>
    </location>
</feature>
<organism evidence="6 7">
    <name type="scientific">Bacillus licheniformis</name>
    <dbReference type="NCBI Taxonomy" id="1402"/>
    <lineage>
        <taxon>Bacteria</taxon>
        <taxon>Bacillati</taxon>
        <taxon>Bacillota</taxon>
        <taxon>Bacilli</taxon>
        <taxon>Bacillales</taxon>
        <taxon>Bacillaceae</taxon>
        <taxon>Bacillus</taxon>
    </lineage>
</organism>
<dbReference type="SUPFAM" id="SSF46689">
    <property type="entry name" value="Homeodomain-like"/>
    <property type="match status" value="1"/>
</dbReference>
<name>A0A1Y0YNU3_BACLI</name>
<evidence type="ECO:0000313" key="7">
    <source>
        <dbReference type="Proteomes" id="UP000435910"/>
    </source>
</evidence>
<gene>
    <name evidence="6" type="ORF">CHCC16736_4304</name>
    <name evidence="5" type="ORF">I6G80_16780</name>
</gene>
<dbReference type="InterPro" id="IPR036271">
    <property type="entry name" value="Tet_transcr_reg_TetR-rel_C_sf"/>
</dbReference>
<dbReference type="EMBL" id="NILC01000026">
    <property type="protein sequence ID" value="TWL25421.1"/>
    <property type="molecule type" value="Genomic_DNA"/>
</dbReference>
<keyword evidence="2 3" id="KW-0238">DNA-binding</keyword>
<dbReference type="SUPFAM" id="SSF48498">
    <property type="entry name" value="Tetracyclin repressor-like, C-terminal domain"/>
    <property type="match status" value="1"/>
</dbReference>
<sequence>MGNTDTREELLHIALELFATKGYHAAKISDIVKQAGVAQGTFYWHFKSKEEIAKEIIGRGKDNLLAAIHQGYRQTFALADDMIQSTTALMKRIFTFAQENRNLMTFLLVKGQGADPEIREAIEEALISVEQAFKKNIQRATELGMLNSSHNTDLQATMLTSLVLGTLSKWLFGPKHDLNYVPKFSVDEMTEELVHFEFFGLIGQRGN</sequence>
<dbReference type="Gene3D" id="1.10.357.10">
    <property type="entry name" value="Tetracycline Repressor, domain 2"/>
    <property type="match status" value="1"/>
</dbReference>
<evidence type="ECO:0000259" key="4">
    <source>
        <dbReference type="PROSITE" id="PS50977"/>
    </source>
</evidence>
<dbReference type="PROSITE" id="PS50977">
    <property type="entry name" value="HTH_TETR_2"/>
    <property type="match status" value="1"/>
</dbReference>
<accession>A0A1Y0YNU3</accession>
<keyword evidence="1" id="KW-0678">Repressor</keyword>
<evidence type="ECO:0000256" key="1">
    <source>
        <dbReference type="ARBA" id="ARBA00022491"/>
    </source>
</evidence>
<dbReference type="GO" id="GO:0003677">
    <property type="term" value="F:DNA binding"/>
    <property type="evidence" value="ECO:0007669"/>
    <property type="project" value="UniProtKB-UniRule"/>
</dbReference>
<dbReference type="Gene3D" id="1.10.10.60">
    <property type="entry name" value="Homeodomain-like"/>
    <property type="match status" value="1"/>
</dbReference>